<proteinExistence type="predicted"/>
<feature type="non-terminal residue" evidence="1">
    <location>
        <position position="1"/>
    </location>
</feature>
<dbReference type="AlphaFoldDB" id="X1S9U7"/>
<evidence type="ECO:0000313" key="1">
    <source>
        <dbReference type="EMBL" id="GAI89748.1"/>
    </source>
</evidence>
<dbReference type="EMBL" id="BARW01018946">
    <property type="protein sequence ID" value="GAI89748.1"/>
    <property type="molecule type" value="Genomic_DNA"/>
</dbReference>
<sequence length="88" mass="9949">RYARLQITDGTNIFFEFVPPTSQPEDTTNLYSFSSVPITENISFGRRGYPLPPLMLSPGYKIQTDIIAKEADDDLSAPQLLVEEWIDP</sequence>
<gene>
    <name evidence="1" type="ORF">S12H4_32325</name>
</gene>
<reference evidence="1" key="1">
    <citation type="journal article" date="2014" name="Front. Microbiol.">
        <title>High frequency of phylogenetically diverse reductive dehalogenase-homologous genes in deep subseafloor sedimentary metagenomes.</title>
        <authorList>
            <person name="Kawai M."/>
            <person name="Futagami T."/>
            <person name="Toyoda A."/>
            <person name="Takaki Y."/>
            <person name="Nishi S."/>
            <person name="Hori S."/>
            <person name="Arai W."/>
            <person name="Tsubouchi T."/>
            <person name="Morono Y."/>
            <person name="Uchiyama I."/>
            <person name="Ito T."/>
            <person name="Fujiyama A."/>
            <person name="Inagaki F."/>
            <person name="Takami H."/>
        </authorList>
    </citation>
    <scope>NUCLEOTIDE SEQUENCE</scope>
    <source>
        <strain evidence="1">Expedition CK06-06</strain>
    </source>
</reference>
<organism evidence="1">
    <name type="scientific">marine sediment metagenome</name>
    <dbReference type="NCBI Taxonomy" id="412755"/>
    <lineage>
        <taxon>unclassified sequences</taxon>
        <taxon>metagenomes</taxon>
        <taxon>ecological metagenomes</taxon>
    </lineage>
</organism>
<protein>
    <submittedName>
        <fullName evidence="1">Uncharacterized protein</fullName>
    </submittedName>
</protein>
<comment type="caution">
    <text evidence="1">The sequence shown here is derived from an EMBL/GenBank/DDBJ whole genome shotgun (WGS) entry which is preliminary data.</text>
</comment>
<name>X1S9U7_9ZZZZ</name>
<accession>X1S9U7</accession>